<feature type="region of interest" description="Disordered" evidence="1">
    <location>
        <begin position="316"/>
        <end position="335"/>
    </location>
</feature>
<dbReference type="InterPro" id="IPR038254">
    <property type="entry name" value="KIN17_WH-like_sf"/>
</dbReference>
<feature type="region of interest" description="Disordered" evidence="1">
    <location>
        <begin position="234"/>
        <end position="305"/>
    </location>
</feature>
<feature type="compositionally biased region" description="Basic and acidic residues" evidence="1">
    <location>
        <begin position="157"/>
        <end position="198"/>
    </location>
</feature>
<dbReference type="PANTHER" id="PTHR12805">
    <property type="entry name" value="KIN17 KIN, ANTIGENIC DETERMINANT OF RECA PROTEIN HOMOLOG"/>
    <property type="match status" value="1"/>
</dbReference>
<feature type="compositionally biased region" description="Acidic residues" evidence="1">
    <location>
        <begin position="199"/>
        <end position="210"/>
    </location>
</feature>
<dbReference type="Pfam" id="PF25095">
    <property type="entry name" value="C2H2-zf_KIN17"/>
    <property type="match status" value="1"/>
</dbReference>
<feature type="compositionally biased region" description="Basic and acidic residues" evidence="1">
    <location>
        <begin position="253"/>
        <end position="266"/>
    </location>
</feature>
<gene>
    <name evidence="3" type="ORF">LTR24_005077</name>
</gene>
<dbReference type="InterPro" id="IPR013087">
    <property type="entry name" value="Znf_C2H2_type"/>
</dbReference>
<dbReference type="InterPro" id="IPR036236">
    <property type="entry name" value="Znf_C2H2_sf"/>
</dbReference>
<evidence type="ECO:0000256" key="1">
    <source>
        <dbReference type="SAM" id="MobiDB-lite"/>
    </source>
</evidence>
<accession>A0ABR0KA43</accession>
<dbReference type="InterPro" id="IPR019447">
    <property type="entry name" value="DNA/RNA-bd_Kin17_WH-like_dom"/>
</dbReference>
<organism evidence="3 4">
    <name type="scientific">Lithohypha guttulata</name>
    <dbReference type="NCBI Taxonomy" id="1690604"/>
    <lineage>
        <taxon>Eukaryota</taxon>
        <taxon>Fungi</taxon>
        <taxon>Dikarya</taxon>
        <taxon>Ascomycota</taxon>
        <taxon>Pezizomycotina</taxon>
        <taxon>Eurotiomycetes</taxon>
        <taxon>Chaetothyriomycetidae</taxon>
        <taxon>Chaetothyriales</taxon>
        <taxon>Trichomeriaceae</taxon>
        <taxon>Lithohypha</taxon>
    </lineage>
</organism>
<dbReference type="Gene3D" id="1.10.10.2030">
    <property type="entry name" value="DNA/RNA-binding protein Kin17, conserved domain"/>
    <property type="match status" value="1"/>
</dbReference>
<dbReference type="SUPFAM" id="SSF57667">
    <property type="entry name" value="beta-beta-alpha zinc fingers"/>
    <property type="match status" value="1"/>
</dbReference>
<evidence type="ECO:0000313" key="3">
    <source>
        <dbReference type="EMBL" id="KAK5092615.1"/>
    </source>
</evidence>
<dbReference type="EMBL" id="JAVRRG010000055">
    <property type="protein sequence ID" value="KAK5092615.1"/>
    <property type="molecule type" value="Genomic_DNA"/>
</dbReference>
<name>A0ABR0KA43_9EURO</name>
<keyword evidence="4" id="KW-1185">Reference proteome</keyword>
<feature type="compositionally biased region" description="Low complexity" evidence="1">
    <location>
        <begin position="272"/>
        <end position="284"/>
    </location>
</feature>
<dbReference type="InterPro" id="IPR037321">
    <property type="entry name" value="KIN17-like"/>
</dbReference>
<dbReference type="PROSITE" id="PS00028">
    <property type="entry name" value="ZINC_FINGER_C2H2_1"/>
    <property type="match status" value="1"/>
</dbReference>
<comment type="caution">
    <text evidence="3">The sequence shown here is derived from an EMBL/GenBank/DDBJ whole genome shotgun (WGS) entry which is preliminary data.</text>
</comment>
<evidence type="ECO:0000259" key="2">
    <source>
        <dbReference type="PROSITE" id="PS00028"/>
    </source>
</evidence>
<reference evidence="3 4" key="1">
    <citation type="submission" date="2023-08" db="EMBL/GenBank/DDBJ databases">
        <title>Black Yeasts Isolated from many extreme environments.</title>
        <authorList>
            <person name="Coleine C."/>
            <person name="Stajich J.E."/>
            <person name="Selbmann L."/>
        </authorList>
    </citation>
    <scope>NUCLEOTIDE SEQUENCE [LARGE SCALE GENOMIC DNA]</scope>
    <source>
        <strain evidence="3 4">CCFEE 5885</strain>
    </source>
</reference>
<feature type="domain" description="C2H2-type" evidence="2">
    <location>
        <begin position="28"/>
        <end position="50"/>
    </location>
</feature>
<evidence type="ECO:0000313" key="4">
    <source>
        <dbReference type="Proteomes" id="UP001345013"/>
    </source>
</evidence>
<dbReference type="Pfam" id="PF10357">
    <property type="entry name" value="WH_KIN17"/>
    <property type="match status" value="1"/>
</dbReference>
<sequence length="363" mass="41073">MPRAEAGSAKAIANQLKSKGLQRLRWYCQACEKQCRDENGFKCHVASESHTKNMMTIGEDPRKAINEFSNQFKRDFLQLLRTGHGEKWINANRFYNEYIANKEHVHMSATKWNSLTEFVKYLGREGICRIEVDEKGEERGGASGLMISWIDNSPEAMRRQEALRKKDRQDRGDESREQRLIEEQIRKAREQARISEREAGDEEDQEDDSTSIEGIKRVDREKIKLNFGAKPVVTETELEQEKPPSPPLTDKSASPDKESSANEKESGVATGTPTSQSEPAAAPEPKQEPAKVSIKPMSFGASKPKNVFASAGKKTAFGSAKKTAPIPQQKPMSEAERIMKKEIERKRQRELHGGNAMKRQRVM</sequence>
<dbReference type="Proteomes" id="UP001345013">
    <property type="component" value="Unassembled WGS sequence"/>
</dbReference>
<feature type="region of interest" description="Disordered" evidence="1">
    <location>
        <begin position="157"/>
        <end position="215"/>
    </location>
</feature>
<proteinExistence type="predicted"/>
<dbReference type="PANTHER" id="PTHR12805:SF0">
    <property type="entry name" value="DNA_RNA-BINDING PROTEIN KIN17"/>
    <property type="match status" value="1"/>
</dbReference>
<protein>
    <recommendedName>
        <fullName evidence="2">C2H2-type domain-containing protein</fullName>
    </recommendedName>
</protein>
<dbReference type="SMART" id="SM01253">
    <property type="entry name" value="Kin17_mid"/>
    <property type="match status" value="1"/>
</dbReference>
<dbReference type="InterPro" id="IPR056767">
    <property type="entry name" value="C2H2-Znf_KIN17"/>
</dbReference>